<evidence type="ECO:0000313" key="4">
    <source>
        <dbReference type="Proteomes" id="UP000006327"/>
    </source>
</evidence>
<dbReference type="AlphaFoldDB" id="K6ZCQ3"/>
<evidence type="ECO:0000313" key="3">
    <source>
        <dbReference type="EMBL" id="GAC21205.1"/>
    </source>
</evidence>
<dbReference type="Gene3D" id="3.30.540.30">
    <property type="match status" value="2"/>
</dbReference>
<dbReference type="MEROPS" id="M49.003"/>
<protein>
    <submittedName>
        <fullName evidence="3">Dipeptidyl-peptidase III</fullName>
        <ecNumber evidence="3">3.4.14.4</ecNumber>
    </submittedName>
</protein>
<dbReference type="STRING" id="493475.GARC_4263"/>
<sequence length="702" mass="79346">MKLTKITAALTLAFAMAGCTEQATDKYLEAEKQKSELVESHSQQNKTEDVSFKWQAERFADIRILRYQVPGFEELALETKELLFYLYKAALSGRDMTWDQNYKYNLTVRHTLEAIIADYSGDKTTDEFAKFIEYSKLVWFSNGIHHHYMSAKIMPEFSAESFALYVNDVADKGNLPLNEQQNVEQLLSLLTPIMFDPKIAPKMVDQSAGIDNIVASSVNYYEGVTEAEVTEFYKNKTNVDEKRKVSWGLNSKLTKTDGQLVEQVWKVGGMYDKSITEIVQWLDKAATVAENAQQKKALTLLAKYYRSGDLKDFDDYSIEWVKDVNSDVDVVNGFIEVYDDPLAYRGSFESVVSVKDHHATKVISKIAAQAQWFEDNSPLIEAHKKKEVKGITGKAITVVVESGDASPSTPIGINLPNANWIRAEHGSKSVSLTNIVDAYDNVKGGSLAEFAWDEAELKRGKEFGPLASHLLTDLHEVIGHASGQINPGVGTPKETLKQYSSALEEGRADLVALYYLMDEKLIELGIMPSLETGKAAYDSYIRNGMMLQLRRLKKGEVIEEAHMRNRQLVASWVFEKGATENVIEKRVRDGKTYFFVNDYIKLRGLFGDLLRELQRIKSEGDFASGQALIENYAVKVNDDIHQEVLARYEKLDIAPYSGFINPKLEAVYQDGKIIDVTISYPDDFQQQMMEYAEEYQLLPVIN</sequence>
<reference evidence="3 4" key="1">
    <citation type="journal article" date="2017" name="Antonie Van Leeuwenhoek">
        <title>Rhizobium rhizosphaerae sp. nov., a novel species isolated from rice rhizosphere.</title>
        <authorList>
            <person name="Zhao J.J."/>
            <person name="Zhang J."/>
            <person name="Zhang R.J."/>
            <person name="Zhang C.W."/>
            <person name="Yin H.Q."/>
            <person name="Zhang X.X."/>
        </authorList>
    </citation>
    <scope>NUCLEOTIDE SEQUENCE [LARGE SCALE GENOMIC DNA]</scope>
    <source>
        <strain evidence="3 4">BSs20135</strain>
    </source>
</reference>
<evidence type="ECO:0000256" key="2">
    <source>
        <dbReference type="ARBA" id="ARBA00022801"/>
    </source>
</evidence>
<dbReference type="Proteomes" id="UP000006327">
    <property type="component" value="Unassembled WGS sequence"/>
</dbReference>
<dbReference type="EC" id="3.4.14.4" evidence="3"/>
<dbReference type="PANTHER" id="PTHR23422:SF11">
    <property type="entry name" value="DIPEPTIDYL PEPTIDASE 3"/>
    <property type="match status" value="1"/>
</dbReference>
<proteinExistence type="predicted"/>
<dbReference type="GO" id="GO:0008239">
    <property type="term" value="F:dipeptidyl-peptidase activity"/>
    <property type="evidence" value="ECO:0007669"/>
    <property type="project" value="UniProtKB-EC"/>
</dbReference>
<keyword evidence="4" id="KW-1185">Reference proteome</keyword>
<dbReference type="eggNOG" id="COG0457">
    <property type="taxonomic scope" value="Bacteria"/>
</dbReference>
<dbReference type="EMBL" id="BAEO01000062">
    <property type="protein sequence ID" value="GAC21205.1"/>
    <property type="molecule type" value="Genomic_DNA"/>
</dbReference>
<gene>
    <name evidence="3" type="ORF">GARC_4263</name>
</gene>
<keyword evidence="2 3" id="KW-0378">Hydrolase</keyword>
<comment type="caution">
    <text evidence="3">The sequence shown here is derived from an EMBL/GenBank/DDBJ whole genome shotgun (WGS) entry which is preliminary data.</text>
</comment>
<keyword evidence="1" id="KW-0479">Metal-binding</keyword>
<dbReference type="OrthoDB" id="9812747at2"/>
<dbReference type="Pfam" id="PF03571">
    <property type="entry name" value="Peptidase_M49"/>
    <property type="match status" value="2"/>
</dbReference>
<dbReference type="GO" id="GO:0046872">
    <property type="term" value="F:metal ion binding"/>
    <property type="evidence" value="ECO:0007669"/>
    <property type="project" value="UniProtKB-KW"/>
</dbReference>
<dbReference type="RefSeq" id="WP_007623883.1">
    <property type="nucleotide sequence ID" value="NZ_BAEO01000062.1"/>
</dbReference>
<dbReference type="PROSITE" id="PS51257">
    <property type="entry name" value="PROKAR_LIPOPROTEIN"/>
    <property type="match status" value="1"/>
</dbReference>
<dbReference type="PANTHER" id="PTHR23422">
    <property type="entry name" value="DIPEPTIDYL PEPTIDASE III-RELATED"/>
    <property type="match status" value="1"/>
</dbReference>
<evidence type="ECO:0000256" key="1">
    <source>
        <dbReference type="ARBA" id="ARBA00022723"/>
    </source>
</evidence>
<accession>K6ZCQ3</accession>
<name>K6ZCQ3_9ALTE</name>
<organism evidence="3 4">
    <name type="scientific">Paraglaciecola arctica BSs20135</name>
    <dbReference type="NCBI Taxonomy" id="493475"/>
    <lineage>
        <taxon>Bacteria</taxon>
        <taxon>Pseudomonadati</taxon>
        <taxon>Pseudomonadota</taxon>
        <taxon>Gammaproteobacteria</taxon>
        <taxon>Alteromonadales</taxon>
        <taxon>Alteromonadaceae</taxon>
        <taxon>Paraglaciecola</taxon>
    </lineage>
</organism>
<dbReference type="InterPro" id="IPR039461">
    <property type="entry name" value="Peptidase_M49"/>
</dbReference>